<dbReference type="PROSITE" id="PS50059">
    <property type="entry name" value="FKBP_PPIASE"/>
    <property type="match status" value="1"/>
</dbReference>
<organism evidence="10 11">
    <name type="scientific">Hydrocarboniclastica marina</name>
    <dbReference type="NCBI Taxonomy" id="2259620"/>
    <lineage>
        <taxon>Bacteria</taxon>
        <taxon>Pseudomonadati</taxon>
        <taxon>Pseudomonadota</taxon>
        <taxon>Gammaproteobacteria</taxon>
        <taxon>Alteromonadales</taxon>
        <taxon>Alteromonadaceae</taxon>
        <taxon>Hydrocarboniclastica</taxon>
    </lineage>
</organism>
<keyword evidence="11" id="KW-1185">Reference proteome</keyword>
<dbReference type="Pfam" id="PF01346">
    <property type="entry name" value="FKBP_N"/>
    <property type="match status" value="1"/>
</dbReference>
<evidence type="ECO:0000259" key="9">
    <source>
        <dbReference type="PROSITE" id="PS50059"/>
    </source>
</evidence>
<dbReference type="SUPFAM" id="SSF54534">
    <property type="entry name" value="FKBP-like"/>
    <property type="match status" value="1"/>
</dbReference>
<reference evidence="10 11" key="1">
    <citation type="submission" date="2018-07" db="EMBL/GenBank/DDBJ databases">
        <title>Marsedoiliclastica nanhaica gen. nov. sp. nov., a novel marine hydrocarbonoclastic bacterium isolated from an in-situ enriched hydrocarbon-degrading consortium in deep-sea sediment.</title>
        <authorList>
            <person name="Dong C."/>
            <person name="Ma T."/>
            <person name="Liu R."/>
            <person name="Shao Z."/>
        </authorList>
    </citation>
    <scope>NUCLEOTIDE SEQUENCE [LARGE SCALE GENOMIC DNA]</scope>
    <source>
        <strain evidence="11">soil36-7</strain>
    </source>
</reference>
<evidence type="ECO:0000313" key="10">
    <source>
        <dbReference type="EMBL" id="QCF28003.1"/>
    </source>
</evidence>
<dbReference type="InterPro" id="IPR001179">
    <property type="entry name" value="PPIase_FKBP_dom"/>
</dbReference>
<dbReference type="InterPro" id="IPR008104">
    <property type="entry name" value="INFPOTNTIATR"/>
</dbReference>
<evidence type="ECO:0000256" key="6">
    <source>
        <dbReference type="PROSITE-ProRule" id="PRU00277"/>
    </source>
</evidence>
<gene>
    <name evidence="10" type="ORF">soil367_16400</name>
</gene>
<dbReference type="Proteomes" id="UP000298049">
    <property type="component" value="Chromosome"/>
</dbReference>
<evidence type="ECO:0000256" key="1">
    <source>
        <dbReference type="ARBA" id="ARBA00000971"/>
    </source>
</evidence>
<dbReference type="OrthoDB" id="9814548at2"/>
<evidence type="ECO:0000256" key="5">
    <source>
        <dbReference type="ARBA" id="ARBA00023235"/>
    </source>
</evidence>
<feature type="chain" id="PRO_5020376449" description="Peptidyl-prolyl cis-trans isomerase" evidence="8">
    <location>
        <begin position="26"/>
        <end position="235"/>
    </location>
</feature>
<proteinExistence type="inferred from homology"/>
<evidence type="ECO:0000256" key="8">
    <source>
        <dbReference type="SAM" id="SignalP"/>
    </source>
</evidence>
<dbReference type="Gene3D" id="1.10.287.460">
    <property type="entry name" value="Peptidyl-prolyl cis-trans isomerase, FKBP-type, N-terminal domain"/>
    <property type="match status" value="1"/>
</dbReference>
<name>A0A4P7XM68_9ALTE</name>
<evidence type="ECO:0000256" key="7">
    <source>
        <dbReference type="RuleBase" id="RU003915"/>
    </source>
</evidence>
<keyword evidence="4 6" id="KW-0697">Rotamase</keyword>
<feature type="signal peptide" evidence="8">
    <location>
        <begin position="1"/>
        <end position="25"/>
    </location>
</feature>
<dbReference type="InterPro" id="IPR046357">
    <property type="entry name" value="PPIase_dom_sf"/>
</dbReference>
<evidence type="ECO:0000256" key="2">
    <source>
        <dbReference type="ARBA" id="ARBA00006577"/>
    </source>
</evidence>
<comment type="catalytic activity">
    <reaction evidence="1 6 7">
        <text>[protein]-peptidylproline (omega=180) = [protein]-peptidylproline (omega=0)</text>
        <dbReference type="Rhea" id="RHEA:16237"/>
        <dbReference type="Rhea" id="RHEA-COMP:10747"/>
        <dbReference type="Rhea" id="RHEA-COMP:10748"/>
        <dbReference type="ChEBI" id="CHEBI:83833"/>
        <dbReference type="ChEBI" id="CHEBI:83834"/>
        <dbReference type="EC" id="5.2.1.8"/>
    </reaction>
</comment>
<dbReference type="GO" id="GO:0006457">
    <property type="term" value="P:protein folding"/>
    <property type="evidence" value="ECO:0007669"/>
    <property type="project" value="InterPro"/>
</dbReference>
<evidence type="ECO:0000256" key="3">
    <source>
        <dbReference type="ARBA" id="ARBA00022729"/>
    </source>
</evidence>
<dbReference type="AlphaFoldDB" id="A0A4P7XM68"/>
<keyword evidence="3 8" id="KW-0732">Signal</keyword>
<dbReference type="FunFam" id="3.10.50.40:FF:000045">
    <property type="entry name" value="Peptidyl-prolyl cis-trans isomerase"/>
    <property type="match status" value="1"/>
</dbReference>
<dbReference type="EC" id="5.2.1.8" evidence="7"/>
<dbReference type="Pfam" id="PF00254">
    <property type="entry name" value="FKBP_C"/>
    <property type="match status" value="1"/>
</dbReference>
<dbReference type="GO" id="GO:0003755">
    <property type="term" value="F:peptidyl-prolyl cis-trans isomerase activity"/>
    <property type="evidence" value="ECO:0007669"/>
    <property type="project" value="UniProtKB-UniRule"/>
</dbReference>
<evidence type="ECO:0000313" key="11">
    <source>
        <dbReference type="Proteomes" id="UP000298049"/>
    </source>
</evidence>
<dbReference type="PRINTS" id="PR01730">
    <property type="entry name" value="INFPOTNTIATR"/>
</dbReference>
<dbReference type="EMBL" id="CP031093">
    <property type="protein sequence ID" value="QCF28003.1"/>
    <property type="molecule type" value="Genomic_DNA"/>
</dbReference>
<dbReference type="Gene3D" id="3.10.50.40">
    <property type="match status" value="1"/>
</dbReference>
<accession>A0A4P7XM68</accession>
<dbReference type="RefSeq" id="WP_136550093.1">
    <property type="nucleotide sequence ID" value="NZ_CP031093.1"/>
</dbReference>
<dbReference type="InterPro" id="IPR036944">
    <property type="entry name" value="PPIase_FKBP_N_sf"/>
</dbReference>
<comment type="similarity">
    <text evidence="2 7">Belongs to the FKBP-type PPIase family.</text>
</comment>
<dbReference type="KEGG" id="hmi:soil367_16400"/>
<dbReference type="PANTHER" id="PTHR43811">
    <property type="entry name" value="FKBP-TYPE PEPTIDYL-PROLYL CIS-TRANS ISOMERASE FKPA"/>
    <property type="match status" value="1"/>
</dbReference>
<keyword evidence="5 6" id="KW-0413">Isomerase</keyword>
<feature type="domain" description="PPIase FKBP-type" evidence="9">
    <location>
        <begin position="147"/>
        <end position="232"/>
    </location>
</feature>
<protein>
    <recommendedName>
        <fullName evidence="7">Peptidyl-prolyl cis-trans isomerase</fullName>
        <ecNumber evidence="7">5.2.1.8</ecNumber>
    </recommendedName>
</protein>
<dbReference type="GO" id="GO:0016020">
    <property type="term" value="C:membrane"/>
    <property type="evidence" value="ECO:0007669"/>
    <property type="project" value="InterPro"/>
</dbReference>
<sequence length="235" mass="25534">MKKSLLSLSMAGLLLSTGAVAPAMAADASLETEEQKVSYSMGLVFGQRMLSDIGEIDTDKFIVGIRDGLEGNDPKLTQEEIQGVLQSFQQKQQQKQMEQMKAMADDNLAAAEEFLEENAEREGVKTTESGLQYEIITEGSGESPEPGDQVKVHYEGTLIDGTVFDSSRERGEPVTFGLSDVIPGWTEGLQLMKEGGRMKLFVPPELAYGPGGNRSIGPNEALVFDVELLEVNPQD</sequence>
<dbReference type="InterPro" id="IPR000774">
    <property type="entry name" value="PPIase_FKBP_N"/>
</dbReference>
<evidence type="ECO:0000256" key="4">
    <source>
        <dbReference type="ARBA" id="ARBA00023110"/>
    </source>
</evidence>
<dbReference type="PANTHER" id="PTHR43811:SF19">
    <property type="entry name" value="39 KDA FK506-BINDING NUCLEAR PROTEIN"/>
    <property type="match status" value="1"/>
</dbReference>